<gene>
    <name evidence="1" type="ORF">LTT95_08810</name>
</gene>
<keyword evidence="2" id="KW-1185">Reference proteome</keyword>
<dbReference type="RefSeq" id="WP_232135973.1">
    <property type="nucleotide sequence ID" value="NZ_JAJQKU010000002.1"/>
</dbReference>
<reference evidence="1" key="2">
    <citation type="journal article" date="2022" name="Syst. Appl. Microbiol.">
        <title>Physiological and genomic characterisation of Luteimonas fraxinea sp. nov., a bacterial species associated with trees tolerant to ash dieback.</title>
        <authorList>
            <person name="Ulrich K."/>
            <person name="Becker R."/>
            <person name="Behrendt U."/>
            <person name="Kube M."/>
            <person name="Schneck V."/>
            <person name="Ulrich A."/>
        </authorList>
    </citation>
    <scope>NUCLEOTIDE SEQUENCE</scope>
    <source>
        <strain evidence="1">A1P009</strain>
    </source>
</reference>
<comment type="caution">
    <text evidence="1">The sequence shown here is derived from an EMBL/GenBank/DDBJ whole genome shotgun (WGS) entry which is preliminary data.</text>
</comment>
<protein>
    <recommendedName>
        <fullName evidence="3">Phage tail protein</fullName>
    </recommendedName>
</protein>
<dbReference type="Proteomes" id="UP001430360">
    <property type="component" value="Unassembled WGS sequence"/>
</dbReference>
<proteinExistence type="predicted"/>
<sequence>MAPLTGHLTRPAVSGYGNPYLSRELRELTPERYEPVVYSLGRLHARPLQYTGPGVSVSSIVHAPRMARSSHDDFYNRIRVRPQRLNLGNLATSQVRPLTLWNAFVDQAQVLATLTLVDGAGLTVSPRAALPLPFTPMQEHILDVAVDANGPAVIDARVDLGFTGLDGVSVQVTGLRMIAWPVPCDWSRPVDESLTFLTDIHYAYSGSRTATPLRAAPRRSIGFDVVEWESARRVLESMLYDWSARVWSLPIWPDISLLSAPVAEGALEVPVATAGLDFAAGSMSMLWRGVSDYELVEVAEVLGDRLRLARPTTRAWSRGTRLYPCRNARLVTAPSIRRLSGAVVRLQARFDIDEPCDWSAIAPAATYLGHPVLEHRSDENTDPEAAFERRVSTLDGDVGLVAVQDQTELAWQRVSHAWRLQGRAARAAWRSLAYWLDGRAGLVWIPTMTDDLVLLEAVTAVGEALTVEWSGAARFLRLQDGRRHIRIALRSGQVLYRRVSAVNELDIAREQLLLDAPLGVAIAPRGVQMISWMTLSHLASDTVELSHVTDSQGLADARVSFVAAGREEP</sequence>
<organism evidence="1 2">
    <name type="scientific">Luteimonas fraxinea</name>
    <dbReference type="NCBI Taxonomy" id="2901869"/>
    <lineage>
        <taxon>Bacteria</taxon>
        <taxon>Pseudomonadati</taxon>
        <taxon>Pseudomonadota</taxon>
        <taxon>Gammaproteobacteria</taxon>
        <taxon>Lysobacterales</taxon>
        <taxon>Lysobacteraceae</taxon>
        <taxon>Luteimonas</taxon>
    </lineage>
</organism>
<evidence type="ECO:0008006" key="3">
    <source>
        <dbReference type="Google" id="ProtNLM"/>
    </source>
</evidence>
<evidence type="ECO:0000313" key="2">
    <source>
        <dbReference type="Proteomes" id="UP001430360"/>
    </source>
</evidence>
<reference evidence="1" key="1">
    <citation type="submission" date="2021-12" db="EMBL/GenBank/DDBJ databases">
        <authorList>
            <person name="Ulrich A."/>
        </authorList>
    </citation>
    <scope>NUCLEOTIDE SEQUENCE</scope>
    <source>
        <strain evidence="1">A1P009</strain>
    </source>
</reference>
<name>A0ABS8UEE2_9GAMM</name>
<dbReference type="EMBL" id="JAJQKU010000002">
    <property type="protein sequence ID" value="MCD9097038.1"/>
    <property type="molecule type" value="Genomic_DNA"/>
</dbReference>
<accession>A0ABS8UEE2</accession>
<evidence type="ECO:0000313" key="1">
    <source>
        <dbReference type="EMBL" id="MCD9097038.1"/>
    </source>
</evidence>